<keyword evidence="2" id="KW-0732">Signal</keyword>
<keyword evidence="1" id="KW-1133">Transmembrane helix</keyword>
<gene>
    <name evidence="3" type="ORF">V8G54_024310</name>
</gene>
<evidence type="ECO:0000313" key="4">
    <source>
        <dbReference type="Proteomes" id="UP001374535"/>
    </source>
</evidence>
<dbReference type="AlphaFoldDB" id="A0AAQ3RQ06"/>
<evidence type="ECO:0000313" key="3">
    <source>
        <dbReference type="EMBL" id="WVZ03504.1"/>
    </source>
</evidence>
<proteinExistence type="predicted"/>
<name>A0AAQ3RQ06_VIGMU</name>
<evidence type="ECO:0000256" key="2">
    <source>
        <dbReference type="SAM" id="SignalP"/>
    </source>
</evidence>
<accession>A0AAQ3RQ06</accession>
<protein>
    <submittedName>
        <fullName evidence="3">Uncharacterized protein</fullName>
    </submittedName>
</protein>
<keyword evidence="1" id="KW-0472">Membrane</keyword>
<feature type="chain" id="PRO_5042853801" evidence="2">
    <location>
        <begin position="25"/>
        <end position="129"/>
    </location>
</feature>
<sequence>MTKSEMKSIGVVVVMMIMLGFSAAKLSCPAQCGIDCVLANIAYPICFILCVSNCPKLSKGALQCISHCGVNKSININIGILKLLQHCCSLLYIIFQLTCFFIFLMIHFACQMVAVLCLKLWILVYRSVQ</sequence>
<keyword evidence="4" id="KW-1185">Reference proteome</keyword>
<evidence type="ECO:0000256" key="1">
    <source>
        <dbReference type="SAM" id="Phobius"/>
    </source>
</evidence>
<dbReference type="Proteomes" id="UP001374535">
    <property type="component" value="Chromosome 7"/>
</dbReference>
<reference evidence="3 4" key="1">
    <citation type="journal article" date="2023" name="Life. Sci Alliance">
        <title>Evolutionary insights into 3D genome organization and epigenetic landscape of Vigna mungo.</title>
        <authorList>
            <person name="Junaid A."/>
            <person name="Singh B."/>
            <person name="Bhatia S."/>
        </authorList>
    </citation>
    <scope>NUCLEOTIDE SEQUENCE [LARGE SCALE GENOMIC DNA]</scope>
    <source>
        <strain evidence="3">Urdbean</strain>
    </source>
</reference>
<feature type="transmembrane region" description="Helical" evidence="1">
    <location>
        <begin position="90"/>
        <end position="123"/>
    </location>
</feature>
<dbReference type="EMBL" id="CP144694">
    <property type="protein sequence ID" value="WVZ03504.1"/>
    <property type="molecule type" value="Genomic_DNA"/>
</dbReference>
<feature type="signal peptide" evidence="2">
    <location>
        <begin position="1"/>
        <end position="24"/>
    </location>
</feature>
<keyword evidence="1" id="KW-0812">Transmembrane</keyword>
<organism evidence="3 4">
    <name type="scientific">Vigna mungo</name>
    <name type="common">Black gram</name>
    <name type="synonym">Phaseolus mungo</name>
    <dbReference type="NCBI Taxonomy" id="3915"/>
    <lineage>
        <taxon>Eukaryota</taxon>
        <taxon>Viridiplantae</taxon>
        <taxon>Streptophyta</taxon>
        <taxon>Embryophyta</taxon>
        <taxon>Tracheophyta</taxon>
        <taxon>Spermatophyta</taxon>
        <taxon>Magnoliopsida</taxon>
        <taxon>eudicotyledons</taxon>
        <taxon>Gunneridae</taxon>
        <taxon>Pentapetalae</taxon>
        <taxon>rosids</taxon>
        <taxon>fabids</taxon>
        <taxon>Fabales</taxon>
        <taxon>Fabaceae</taxon>
        <taxon>Papilionoideae</taxon>
        <taxon>50 kb inversion clade</taxon>
        <taxon>NPAAA clade</taxon>
        <taxon>indigoferoid/millettioid clade</taxon>
        <taxon>Phaseoleae</taxon>
        <taxon>Vigna</taxon>
    </lineage>
</organism>